<dbReference type="RefSeq" id="WP_152824484.1">
    <property type="nucleotide sequence ID" value="NZ_WHUT02000002.1"/>
</dbReference>
<sequence>MMELTPELLLLAGLLLVAGALTGVLAGVFGVGGGALMVPVLYETFGFMGYAEEVRMPLAVGTSLAIIIPTSIRSYRAHRARGAVDDALLRAWAVPIVLGVLVGAGIARFAPTLLMQGIFVVVAGVNAVKLISGTVKWNIGTELPGGWALRAYGAVIGLLSSLMGIGGGQIANIIMTLHGRSMLNAVATSAGIGVLISVPGAIGYVFAGLGRGDIPPGSIGFVSLLGVALFVPTTLLTAGLGVRLAHNLSRRRLELGFGIFLLLVSARFVWAIGQELFS</sequence>
<keyword evidence="3 5" id="KW-1133">Transmembrane helix</keyword>
<evidence type="ECO:0000256" key="5">
    <source>
        <dbReference type="RuleBase" id="RU363041"/>
    </source>
</evidence>
<keyword evidence="2 5" id="KW-0812">Transmembrane</keyword>
<evidence type="ECO:0000313" key="6">
    <source>
        <dbReference type="EMBL" id="NUB43428.1"/>
    </source>
</evidence>
<proteinExistence type="inferred from homology"/>
<dbReference type="EMBL" id="WHUT02000002">
    <property type="protein sequence ID" value="NUB43428.1"/>
    <property type="molecule type" value="Genomic_DNA"/>
</dbReference>
<feature type="transmembrane region" description="Helical" evidence="5">
    <location>
        <begin position="219"/>
        <end position="241"/>
    </location>
</feature>
<keyword evidence="5" id="KW-1003">Cell membrane</keyword>
<comment type="caution">
    <text evidence="6">The sequence shown here is derived from an EMBL/GenBank/DDBJ whole genome shotgun (WGS) entry which is preliminary data.</text>
</comment>
<accession>A0A8X8GSC6</accession>
<name>A0A8X8GSC6_9RHOB</name>
<evidence type="ECO:0000256" key="4">
    <source>
        <dbReference type="ARBA" id="ARBA00023136"/>
    </source>
</evidence>
<dbReference type="GO" id="GO:0005886">
    <property type="term" value="C:plasma membrane"/>
    <property type="evidence" value="ECO:0007669"/>
    <property type="project" value="UniProtKB-SubCell"/>
</dbReference>
<keyword evidence="7" id="KW-1185">Reference proteome</keyword>
<protein>
    <recommendedName>
        <fullName evidence="5">Probable membrane transporter protein</fullName>
    </recommendedName>
</protein>
<dbReference type="Pfam" id="PF01925">
    <property type="entry name" value="TauE"/>
    <property type="match status" value="1"/>
</dbReference>
<dbReference type="InterPro" id="IPR002781">
    <property type="entry name" value="TM_pro_TauE-like"/>
</dbReference>
<evidence type="ECO:0000256" key="3">
    <source>
        <dbReference type="ARBA" id="ARBA00022989"/>
    </source>
</evidence>
<feature type="transmembrane region" description="Helical" evidence="5">
    <location>
        <begin position="253"/>
        <end position="273"/>
    </location>
</feature>
<organism evidence="6 7">
    <name type="scientific">Fertoeibacter niger</name>
    <dbReference type="NCBI Taxonomy" id="2656921"/>
    <lineage>
        <taxon>Bacteria</taxon>
        <taxon>Pseudomonadati</taxon>
        <taxon>Pseudomonadota</taxon>
        <taxon>Alphaproteobacteria</taxon>
        <taxon>Rhodobacterales</taxon>
        <taxon>Paracoccaceae</taxon>
        <taxon>Fertoeibacter</taxon>
    </lineage>
</organism>
<comment type="similarity">
    <text evidence="5">Belongs to the 4-toluene sulfonate uptake permease (TSUP) (TC 2.A.102) family.</text>
</comment>
<dbReference type="PANTHER" id="PTHR43483:SF3">
    <property type="entry name" value="MEMBRANE TRANSPORTER PROTEIN HI_0806-RELATED"/>
    <property type="match status" value="1"/>
</dbReference>
<keyword evidence="4 5" id="KW-0472">Membrane</keyword>
<feature type="transmembrane region" description="Helical" evidence="5">
    <location>
        <begin position="186"/>
        <end position="207"/>
    </location>
</feature>
<reference evidence="6" key="1">
    <citation type="submission" date="2020-05" db="EMBL/GenBank/DDBJ databases">
        <title>Fertoebacter nigrum gen. nov., sp. nov., a new member of the family Rhodobacteraceae.</title>
        <authorList>
            <person name="Szuroczki S."/>
            <person name="Abbaszade G."/>
            <person name="Buni D."/>
            <person name="Schumann P."/>
            <person name="Toth E."/>
        </authorList>
    </citation>
    <scope>NUCLEOTIDE SEQUENCE</scope>
    <source>
        <strain evidence="6">RG-N-1a</strain>
    </source>
</reference>
<gene>
    <name evidence="6" type="ORF">GEU84_003455</name>
</gene>
<feature type="transmembrane region" description="Helical" evidence="5">
    <location>
        <begin position="87"/>
        <end position="110"/>
    </location>
</feature>
<feature type="transmembrane region" description="Helical" evidence="5">
    <location>
        <begin position="151"/>
        <end position="174"/>
    </location>
</feature>
<comment type="subcellular location">
    <subcellularLocation>
        <location evidence="5">Cell membrane</location>
        <topology evidence="5">Multi-pass membrane protein</topology>
    </subcellularLocation>
    <subcellularLocation>
        <location evidence="1">Membrane</location>
        <topology evidence="1">Multi-pass membrane protein</topology>
    </subcellularLocation>
</comment>
<dbReference type="PANTHER" id="PTHR43483">
    <property type="entry name" value="MEMBRANE TRANSPORTER PROTEIN HI_0806-RELATED"/>
    <property type="match status" value="1"/>
</dbReference>
<evidence type="ECO:0000256" key="2">
    <source>
        <dbReference type="ARBA" id="ARBA00022692"/>
    </source>
</evidence>
<evidence type="ECO:0000256" key="1">
    <source>
        <dbReference type="ARBA" id="ARBA00004141"/>
    </source>
</evidence>
<dbReference type="Proteomes" id="UP000484076">
    <property type="component" value="Unassembled WGS sequence"/>
</dbReference>
<evidence type="ECO:0000313" key="7">
    <source>
        <dbReference type="Proteomes" id="UP000484076"/>
    </source>
</evidence>
<dbReference type="AlphaFoldDB" id="A0A8X8GSC6"/>
<feature type="transmembrane region" description="Helical" evidence="5">
    <location>
        <begin position="56"/>
        <end position="75"/>
    </location>
</feature>